<evidence type="ECO:0000313" key="9">
    <source>
        <dbReference type="Proteomes" id="UP000582016"/>
    </source>
</evidence>
<comment type="caution">
    <text evidence="8">The sequence shown here is derived from an EMBL/GenBank/DDBJ whole genome shotgun (WGS) entry which is preliminary data.</text>
</comment>
<evidence type="ECO:0000256" key="2">
    <source>
        <dbReference type="ARBA" id="ARBA00023016"/>
    </source>
</evidence>
<dbReference type="InterPro" id="IPR029062">
    <property type="entry name" value="Class_I_gatase-like"/>
</dbReference>
<dbReference type="Proteomes" id="UP000582016">
    <property type="component" value="Unassembled WGS sequence"/>
</dbReference>
<organism evidence="8 9">
    <name type="scientific">Fusarium phyllophilum</name>
    <dbReference type="NCBI Taxonomy" id="47803"/>
    <lineage>
        <taxon>Eukaryota</taxon>
        <taxon>Fungi</taxon>
        <taxon>Dikarya</taxon>
        <taxon>Ascomycota</taxon>
        <taxon>Pezizomycotina</taxon>
        <taxon>Sordariomycetes</taxon>
        <taxon>Hypocreomycetidae</taxon>
        <taxon>Hypocreales</taxon>
        <taxon>Nectriaceae</taxon>
        <taxon>Fusarium</taxon>
        <taxon>Fusarium fujikuroi species complex</taxon>
    </lineage>
</organism>
<evidence type="ECO:0000256" key="3">
    <source>
        <dbReference type="ARBA" id="ARBA00023239"/>
    </source>
</evidence>
<evidence type="ECO:0000313" key="8">
    <source>
        <dbReference type="EMBL" id="KAF5558753.1"/>
    </source>
</evidence>
<comment type="similarity">
    <text evidence="4">Belongs to the peptidase C56 family. HSP31-like subfamily.</text>
</comment>
<keyword evidence="3" id="KW-0456">Lyase</keyword>
<evidence type="ECO:0000256" key="6">
    <source>
        <dbReference type="SAM" id="MobiDB-lite"/>
    </source>
</evidence>
<proteinExistence type="inferred from homology"/>
<protein>
    <recommendedName>
        <fullName evidence="1">D-lactate dehydratase</fullName>
        <ecNumber evidence="1">4.2.1.130</ecNumber>
    </recommendedName>
</protein>
<dbReference type="Gene3D" id="3.40.50.880">
    <property type="match status" value="1"/>
</dbReference>
<dbReference type="SUPFAM" id="SSF52317">
    <property type="entry name" value="Class I glutamine amidotransferase-like"/>
    <property type="match status" value="1"/>
</dbReference>
<sequence length="337" mass="36727">MLADPVGELRSNGNISKQSAPPPRFDPSGTSECRQSNGNFRFDAMIVRLIKKLFSGSEGMTKLGLLMRGRLNTIPNRTPACRDASLTNRNGSFFCNNIMSPARRALISITSASATLFNGKETTGLFISEALHPYKVLRAAGFEVDLASETGTYTPDWLSQQPDFLNGDDLATWNDTNSEFRKKLDNMPKASELDPSKYDLFYASAGHAALIDYPTASSLQNIAAQVWASGGVVSTVCHGPAIFANLIDPTTNELLIKGKKITGFTTEAENTMKIMDELRSWDREMVEEVAARLGATYERAPGIWDDFHVVDGRLVTGQNPASATSTAQAAVDVFEKL</sequence>
<accession>A0A8H5JQZ1</accession>
<feature type="region of interest" description="Disordered" evidence="6">
    <location>
        <begin position="1"/>
        <end position="33"/>
    </location>
</feature>
<reference evidence="8 9" key="1">
    <citation type="submission" date="2020-05" db="EMBL/GenBank/DDBJ databases">
        <title>Identification and distribution of gene clusters putatively required for synthesis of sphingolipid metabolism inhibitors in phylogenetically diverse species of the filamentous fungus Fusarium.</title>
        <authorList>
            <person name="Kim H.-S."/>
            <person name="Busman M."/>
            <person name="Brown D.W."/>
            <person name="Divon H."/>
            <person name="Uhlig S."/>
            <person name="Proctor R.H."/>
        </authorList>
    </citation>
    <scope>NUCLEOTIDE SEQUENCE [LARGE SCALE GENOMIC DNA]</scope>
    <source>
        <strain evidence="8 9">NRRL 13617</strain>
    </source>
</reference>
<dbReference type="GO" id="GO:0005737">
    <property type="term" value="C:cytoplasm"/>
    <property type="evidence" value="ECO:0007669"/>
    <property type="project" value="TreeGrafter"/>
</dbReference>
<dbReference type="EC" id="4.2.1.130" evidence="1"/>
<gene>
    <name evidence="8" type="ORF">FPHYL_7344</name>
</gene>
<keyword evidence="9" id="KW-1185">Reference proteome</keyword>
<dbReference type="InterPro" id="IPR002818">
    <property type="entry name" value="DJ-1/PfpI"/>
</dbReference>
<feature type="domain" description="DJ-1/PfpI" evidence="7">
    <location>
        <begin position="129"/>
        <end position="328"/>
    </location>
</feature>
<dbReference type="GO" id="GO:0019172">
    <property type="term" value="F:glyoxalase III activity"/>
    <property type="evidence" value="ECO:0007669"/>
    <property type="project" value="UniProtKB-EC"/>
</dbReference>
<comment type="catalytic activity">
    <reaction evidence="5">
        <text>methylglyoxal + H2O = (R)-lactate + H(+)</text>
        <dbReference type="Rhea" id="RHEA:27754"/>
        <dbReference type="ChEBI" id="CHEBI:15377"/>
        <dbReference type="ChEBI" id="CHEBI:15378"/>
        <dbReference type="ChEBI" id="CHEBI:16004"/>
        <dbReference type="ChEBI" id="CHEBI:17158"/>
        <dbReference type="EC" id="4.2.1.130"/>
    </reaction>
</comment>
<evidence type="ECO:0000256" key="1">
    <source>
        <dbReference type="ARBA" id="ARBA00013134"/>
    </source>
</evidence>
<evidence type="ECO:0000256" key="4">
    <source>
        <dbReference type="ARBA" id="ARBA00038493"/>
    </source>
</evidence>
<dbReference type="EMBL" id="JAAOAQ010000264">
    <property type="protein sequence ID" value="KAF5558753.1"/>
    <property type="molecule type" value="Genomic_DNA"/>
</dbReference>
<dbReference type="GO" id="GO:0019243">
    <property type="term" value="P:methylglyoxal catabolic process to D-lactate via S-lactoyl-glutathione"/>
    <property type="evidence" value="ECO:0007669"/>
    <property type="project" value="TreeGrafter"/>
</dbReference>
<dbReference type="Pfam" id="PF01965">
    <property type="entry name" value="DJ-1_PfpI"/>
    <property type="match status" value="1"/>
</dbReference>
<dbReference type="OrthoDB" id="543156at2759"/>
<evidence type="ECO:0000256" key="5">
    <source>
        <dbReference type="ARBA" id="ARBA00048082"/>
    </source>
</evidence>
<dbReference type="AlphaFoldDB" id="A0A8H5JQZ1"/>
<name>A0A8H5JQZ1_9HYPO</name>
<dbReference type="PANTHER" id="PTHR48094:SF11">
    <property type="entry name" value="GLUTATHIONE-INDEPENDENT GLYOXALASE HSP31-RELATED"/>
    <property type="match status" value="1"/>
</dbReference>
<dbReference type="InterPro" id="IPR050325">
    <property type="entry name" value="Prot/Nucl_acid_deglycase"/>
</dbReference>
<dbReference type="PANTHER" id="PTHR48094">
    <property type="entry name" value="PROTEIN/NUCLEIC ACID DEGLYCASE DJ-1-RELATED"/>
    <property type="match status" value="1"/>
</dbReference>
<evidence type="ECO:0000259" key="7">
    <source>
        <dbReference type="Pfam" id="PF01965"/>
    </source>
</evidence>
<keyword evidence="2" id="KW-0346">Stress response</keyword>